<accession>A0A7W4DC24</accession>
<sequence>MIIRAIKLRINTPKGLHGFFFSFSRNLTVIKGNNSSGKSTFFNSLLYSLGMEELVGGKSERILPYAVRDYLEDPGQKLSVISSEILTEIENRKGDIVTLRRAIRDDAKDSKLVEIARGPVLTNGLPFDNPTPTYLHDPGSAQRKEGFFHFLEDFLDLNLPKVATTNGPEVKLYLQAIFAAHAVEQKRGWTDYIASIPFYGIREARTRVSEYILGLGVFEAISKRNQLNTESIAIDQEWRQVVSEIKLEASSLGFVLQDTPSQPKTDFDPEQVNLSRSIEGGSVLLPDYISNLLREHSELLIKTNDAKEPASASITKQLESAEEEVQSLSVLHERAKSNLAMQRASLIDYEELLKEAKSDLDKNKAALKLQELGASHAIQLAVGLCPTCHQGVDDTLLRESKTGPSMDLKTNIGYLESQHRMLQRQIAGLKEDISKSSTTIVGIESRLNSKRDHAVSLRGSLGSTNLQQKTILRRQVQIEIEIERLQKLEESVSNKLEPLQQIARRLELNQLARRDLPAKQYDENDESRISVFEKNFRANAGSFGYESVSNISEVKISRETLVPGLEQIELREIIRKQPKTDIKADSSASDFVRLIWSYLLALYQTSANPHTPGNHLGIILFDEPGQHSMRWESQRELLLRFAAEPTLQSIVAASFDESETVFRDVTNSVPHKLIRWEGKLIRPLTE</sequence>
<dbReference type="Gene3D" id="3.40.50.300">
    <property type="entry name" value="P-loop containing nucleotide triphosphate hydrolases"/>
    <property type="match status" value="1"/>
</dbReference>
<dbReference type="GO" id="GO:0016887">
    <property type="term" value="F:ATP hydrolysis activity"/>
    <property type="evidence" value="ECO:0007669"/>
    <property type="project" value="InterPro"/>
</dbReference>
<keyword evidence="4" id="KW-1185">Reference proteome</keyword>
<proteinExistence type="predicted"/>
<protein>
    <recommendedName>
        <fullName evidence="2">Rad50/SbcC-type AAA domain-containing protein</fullName>
    </recommendedName>
</protein>
<feature type="coiled-coil region" evidence="1">
    <location>
        <begin position="311"/>
        <end position="366"/>
    </location>
</feature>
<dbReference type="EMBL" id="JACJFN010000002">
    <property type="protein sequence ID" value="MBB1519786.1"/>
    <property type="molecule type" value="Genomic_DNA"/>
</dbReference>
<evidence type="ECO:0000313" key="3">
    <source>
        <dbReference type="EMBL" id="MBB1519786.1"/>
    </source>
</evidence>
<gene>
    <name evidence="3" type="ORF">H3H45_11095</name>
</gene>
<dbReference type="InterPro" id="IPR027417">
    <property type="entry name" value="P-loop_NTPase"/>
</dbReference>
<evidence type="ECO:0000313" key="4">
    <source>
        <dbReference type="Proteomes" id="UP000581189"/>
    </source>
</evidence>
<dbReference type="RefSeq" id="WP_182833776.1">
    <property type="nucleotide sequence ID" value="NZ_JACJFN010000002.1"/>
</dbReference>
<reference evidence="3 4" key="1">
    <citation type="submission" date="2020-08" db="EMBL/GenBank/DDBJ databases">
        <authorList>
            <person name="Kim C.M."/>
        </authorList>
    </citation>
    <scope>NUCLEOTIDE SEQUENCE [LARGE SCALE GENOMIC DNA]</scope>
    <source>
        <strain evidence="3 4">SR9</strain>
    </source>
</reference>
<dbReference type="InterPro" id="IPR038729">
    <property type="entry name" value="Rad50/SbcC_AAA"/>
</dbReference>
<dbReference type="Proteomes" id="UP000581189">
    <property type="component" value="Unassembled WGS sequence"/>
</dbReference>
<keyword evidence="1" id="KW-0175">Coiled coil</keyword>
<evidence type="ECO:0000259" key="2">
    <source>
        <dbReference type="Pfam" id="PF13476"/>
    </source>
</evidence>
<comment type="caution">
    <text evidence="3">The sequence shown here is derived from an EMBL/GenBank/DDBJ whole genome shotgun (WGS) entry which is preliminary data.</text>
</comment>
<dbReference type="Pfam" id="PF13476">
    <property type="entry name" value="AAA_23"/>
    <property type="match status" value="1"/>
</dbReference>
<name>A0A7W4DC24_9GAMM</name>
<feature type="domain" description="Rad50/SbcC-type AAA" evidence="2">
    <location>
        <begin position="16"/>
        <end position="62"/>
    </location>
</feature>
<dbReference type="SUPFAM" id="SSF52540">
    <property type="entry name" value="P-loop containing nucleoside triphosphate hydrolases"/>
    <property type="match status" value="1"/>
</dbReference>
<dbReference type="AlphaFoldDB" id="A0A7W4DC24"/>
<dbReference type="GO" id="GO:0006302">
    <property type="term" value="P:double-strand break repair"/>
    <property type="evidence" value="ECO:0007669"/>
    <property type="project" value="InterPro"/>
</dbReference>
<evidence type="ECO:0000256" key="1">
    <source>
        <dbReference type="SAM" id="Coils"/>
    </source>
</evidence>
<organism evidence="3 4">
    <name type="scientific">Aquipseudomonas guryensis</name>
    <dbReference type="NCBI Taxonomy" id="2759165"/>
    <lineage>
        <taxon>Bacteria</taxon>
        <taxon>Pseudomonadati</taxon>
        <taxon>Pseudomonadota</taxon>
        <taxon>Gammaproteobacteria</taxon>
        <taxon>Pseudomonadales</taxon>
        <taxon>Pseudomonadaceae</taxon>
        <taxon>Aquipseudomonas</taxon>
    </lineage>
</organism>